<keyword evidence="3 10" id="KW-0812">Transmembrane</keyword>
<evidence type="ECO:0000256" key="4">
    <source>
        <dbReference type="ARBA" id="ARBA00022989"/>
    </source>
</evidence>
<evidence type="ECO:0000256" key="3">
    <source>
        <dbReference type="ARBA" id="ARBA00022692"/>
    </source>
</evidence>
<dbReference type="SUPFAM" id="SSF81340">
    <property type="entry name" value="Clc chloride channel"/>
    <property type="match status" value="1"/>
</dbReference>
<evidence type="ECO:0000256" key="10">
    <source>
        <dbReference type="SAM" id="Phobius"/>
    </source>
</evidence>
<evidence type="ECO:0000256" key="8">
    <source>
        <dbReference type="ARBA" id="ARBA00023214"/>
    </source>
</evidence>
<feature type="transmembrane region" description="Helical" evidence="10">
    <location>
        <begin position="371"/>
        <end position="389"/>
    </location>
</feature>
<feature type="transmembrane region" description="Helical" evidence="10">
    <location>
        <begin position="28"/>
        <end position="49"/>
    </location>
</feature>
<organism evidence="11">
    <name type="scientific">hydrothermal vent metagenome</name>
    <dbReference type="NCBI Taxonomy" id="652676"/>
    <lineage>
        <taxon>unclassified sequences</taxon>
        <taxon>metagenomes</taxon>
        <taxon>ecological metagenomes</taxon>
    </lineage>
</organism>
<dbReference type="GO" id="GO:0005254">
    <property type="term" value="F:chloride channel activity"/>
    <property type="evidence" value="ECO:0007669"/>
    <property type="project" value="UniProtKB-KW"/>
</dbReference>
<evidence type="ECO:0000256" key="6">
    <source>
        <dbReference type="ARBA" id="ARBA00023136"/>
    </source>
</evidence>
<feature type="transmembrane region" description="Helical" evidence="10">
    <location>
        <begin position="169"/>
        <end position="192"/>
    </location>
</feature>
<comment type="subcellular location">
    <subcellularLocation>
        <location evidence="1">Membrane</location>
        <topology evidence="1">Multi-pass membrane protein</topology>
    </subcellularLocation>
</comment>
<keyword evidence="9" id="KW-0407">Ion channel</keyword>
<keyword evidence="2" id="KW-0813">Transport</keyword>
<dbReference type="Gene3D" id="1.10.3080.10">
    <property type="entry name" value="Clc chloride channel"/>
    <property type="match status" value="1"/>
</dbReference>
<dbReference type="Pfam" id="PF00654">
    <property type="entry name" value="Voltage_CLC"/>
    <property type="match status" value="1"/>
</dbReference>
<dbReference type="CDD" id="cd01031">
    <property type="entry name" value="EriC"/>
    <property type="match status" value="1"/>
</dbReference>
<dbReference type="GO" id="GO:0034707">
    <property type="term" value="C:chloride channel complex"/>
    <property type="evidence" value="ECO:0007669"/>
    <property type="project" value="UniProtKB-KW"/>
</dbReference>
<dbReference type="PRINTS" id="PR00762">
    <property type="entry name" value="CLCHANNEL"/>
</dbReference>
<feature type="transmembrane region" description="Helical" evidence="10">
    <location>
        <begin position="121"/>
        <end position="139"/>
    </location>
</feature>
<feature type="transmembrane region" description="Helical" evidence="10">
    <location>
        <begin position="345"/>
        <end position="365"/>
    </location>
</feature>
<evidence type="ECO:0000256" key="9">
    <source>
        <dbReference type="ARBA" id="ARBA00023303"/>
    </source>
</evidence>
<dbReference type="InterPro" id="IPR014743">
    <property type="entry name" value="Cl-channel_core"/>
</dbReference>
<dbReference type="NCBIfam" id="NF003640">
    <property type="entry name" value="PRK05277.1"/>
    <property type="match status" value="1"/>
</dbReference>
<dbReference type="PANTHER" id="PTHR43427">
    <property type="entry name" value="CHLORIDE CHANNEL PROTEIN CLC-E"/>
    <property type="match status" value="1"/>
</dbReference>
<feature type="transmembrane region" description="Helical" evidence="10">
    <location>
        <begin position="244"/>
        <end position="262"/>
    </location>
</feature>
<keyword evidence="5" id="KW-0406">Ion transport</keyword>
<feature type="transmembrane region" description="Helical" evidence="10">
    <location>
        <begin position="410"/>
        <end position="429"/>
    </location>
</feature>
<feature type="transmembrane region" description="Helical" evidence="10">
    <location>
        <begin position="274"/>
        <end position="298"/>
    </location>
</feature>
<proteinExistence type="predicted"/>
<keyword evidence="8" id="KW-0868">Chloride</keyword>
<feature type="transmembrane region" description="Helical" evidence="10">
    <location>
        <begin position="69"/>
        <end position="90"/>
    </location>
</feature>
<dbReference type="AlphaFoldDB" id="A0A3B0UDY0"/>
<gene>
    <name evidence="11" type="ORF">MNBD_BACTEROID04-537</name>
</gene>
<evidence type="ECO:0000256" key="2">
    <source>
        <dbReference type="ARBA" id="ARBA00022448"/>
    </source>
</evidence>
<feature type="transmembrane region" description="Helical" evidence="10">
    <location>
        <begin position="204"/>
        <end position="224"/>
    </location>
</feature>
<dbReference type="EMBL" id="UOER01000201">
    <property type="protein sequence ID" value="VAW23477.1"/>
    <property type="molecule type" value="Genomic_DNA"/>
</dbReference>
<sequence length="447" mass="48619">MKFYLRKHIKSWKLDQRFNDTNTKNSRLLFYALIVGLIVGLAGSIFRIVLSYIEVFRDDLYKNASNSGFSGWIAPILFAIIGISIALFLVRKFAPETSGSGVQEIEGALDGIRPIRWKRVLPIKFFASLFSLGSGLLLGREGPTIQIGANIGKMIKDALGKSDTEDNPLISAGAAAGLASAFNAPFAGIIFIIEEMHEHFRFNFYSVAAIMIGAGTADFVVRSLVGANPIIQMVVYSSPGTSELWLFIILGLLFSVIGYLYNKLLVLSLDFFQISFKIPLIFTGIIVGLIIAIIGILFPEMIGGGYNTITEVLNHSFSLSFLLILFVIRMILSIFSYSTGVSGGIFAPLLTLGVILGMLYGGVMQHYFPDLILHPGIFAVAGMAGIFASTVRAPLTGLVLAVEMTLNFELILPLIITTITASVVTVLLGNKPIYATLLKRTISNTNH</sequence>
<evidence type="ECO:0000256" key="5">
    <source>
        <dbReference type="ARBA" id="ARBA00023065"/>
    </source>
</evidence>
<evidence type="ECO:0000256" key="7">
    <source>
        <dbReference type="ARBA" id="ARBA00023173"/>
    </source>
</evidence>
<reference evidence="11" key="1">
    <citation type="submission" date="2018-06" db="EMBL/GenBank/DDBJ databases">
        <authorList>
            <person name="Zhirakovskaya E."/>
        </authorList>
    </citation>
    <scope>NUCLEOTIDE SEQUENCE</scope>
</reference>
<evidence type="ECO:0000313" key="11">
    <source>
        <dbReference type="EMBL" id="VAW23477.1"/>
    </source>
</evidence>
<name>A0A3B0UDY0_9ZZZZ</name>
<evidence type="ECO:0000256" key="1">
    <source>
        <dbReference type="ARBA" id="ARBA00004141"/>
    </source>
</evidence>
<accession>A0A3B0UDY0</accession>
<protein>
    <submittedName>
        <fullName evidence="11">Voltage-gated H(+)/2Cl(-) exchange transporter ClcA</fullName>
    </submittedName>
</protein>
<keyword evidence="6 10" id="KW-0472">Membrane</keyword>
<feature type="transmembrane region" description="Helical" evidence="10">
    <location>
        <begin position="318"/>
        <end position="338"/>
    </location>
</feature>
<dbReference type="InterPro" id="IPR001807">
    <property type="entry name" value="ClC"/>
</dbReference>
<dbReference type="InterPro" id="IPR050368">
    <property type="entry name" value="ClC-type_chloride_channel"/>
</dbReference>
<keyword evidence="4 10" id="KW-1133">Transmembrane helix</keyword>
<keyword evidence="7" id="KW-0869">Chloride channel</keyword>
<dbReference type="PANTHER" id="PTHR43427:SF6">
    <property type="entry name" value="CHLORIDE CHANNEL PROTEIN CLC-E"/>
    <property type="match status" value="1"/>
</dbReference>